<dbReference type="PANTHER" id="PTHR11963">
    <property type="entry name" value="LEUCINE AMINOPEPTIDASE-RELATED"/>
    <property type="match status" value="1"/>
</dbReference>
<dbReference type="GO" id="GO:0070006">
    <property type="term" value="F:metalloaminopeptidase activity"/>
    <property type="evidence" value="ECO:0007669"/>
    <property type="project" value="InterPro"/>
</dbReference>
<dbReference type="InterPro" id="IPR043472">
    <property type="entry name" value="Macro_dom-like"/>
</dbReference>
<evidence type="ECO:0000256" key="2">
    <source>
        <dbReference type="ARBA" id="ARBA00022438"/>
    </source>
</evidence>
<keyword evidence="2" id="KW-0031">Aminopeptidase</keyword>
<feature type="non-terminal residue" evidence="7">
    <location>
        <position position="244"/>
    </location>
</feature>
<dbReference type="GO" id="GO:0030145">
    <property type="term" value="F:manganese ion binding"/>
    <property type="evidence" value="ECO:0007669"/>
    <property type="project" value="InterPro"/>
</dbReference>
<dbReference type="Pfam" id="PF02789">
    <property type="entry name" value="Peptidase_M17_N"/>
    <property type="match status" value="1"/>
</dbReference>
<dbReference type="SUPFAM" id="SSF53187">
    <property type="entry name" value="Zn-dependent exopeptidases"/>
    <property type="match status" value="1"/>
</dbReference>
<reference evidence="7" key="1">
    <citation type="submission" date="2018-05" db="EMBL/GenBank/DDBJ databases">
        <authorList>
            <person name="Lanie J.A."/>
            <person name="Ng W.-L."/>
            <person name="Kazmierczak K.M."/>
            <person name="Andrzejewski T.M."/>
            <person name="Davidsen T.M."/>
            <person name="Wayne K.J."/>
            <person name="Tettelin H."/>
            <person name="Glass J.I."/>
            <person name="Rusch D."/>
            <person name="Podicherti R."/>
            <person name="Tsui H.-C.T."/>
            <person name="Winkler M.E."/>
        </authorList>
    </citation>
    <scope>NUCLEOTIDE SEQUENCE</scope>
</reference>
<evidence type="ECO:0000259" key="6">
    <source>
        <dbReference type="Pfam" id="PF02789"/>
    </source>
</evidence>
<evidence type="ECO:0000256" key="3">
    <source>
        <dbReference type="ARBA" id="ARBA00022670"/>
    </source>
</evidence>
<comment type="similarity">
    <text evidence="1">Belongs to the peptidase M17 family.</text>
</comment>
<gene>
    <name evidence="7" type="ORF">METZ01_LOCUS153365</name>
</gene>
<dbReference type="InterPro" id="IPR008283">
    <property type="entry name" value="Peptidase_M17_N"/>
</dbReference>
<dbReference type="GO" id="GO:0006508">
    <property type="term" value="P:proteolysis"/>
    <property type="evidence" value="ECO:0007669"/>
    <property type="project" value="UniProtKB-KW"/>
</dbReference>
<name>A0A382AGV7_9ZZZZ</name>
<evidence type="ECO:0000259" key="5">
    <source>
        <dbReference type="Pfam" id="PF00883"/>
    </source>
</evidence>
<dbReference type="GO" id="GO:0005737">
    <property type="term" value="C:cytoplasm"/>
    <property type="evidence" value="ECO:0007669"/>
    <property type="project" value="InterPro"/>
</dbReference>
<evidence type="ECO:0000256" key="4">
    <source>
        <dbReference type="ARBA" id="ARBA00022801"/>
    </source>
</evidence>
<keyword evidence="3" id="KW-0645">Protease</keyword>
<feature type="domain" description="Peptidase M17 leucyl aminopeptidase N-terminal" evidence="6">
    <location>
        <begin position="19"/>
        <end position="147"/>
    </location>
</feature>
<sequence length="244" mass="25604">MTVEAKLGRIGGRKGATVVIGLFEEERLEEESSPVLDVKVRKYVSGILKLGDFTGKTNSISVLYPNGAAPPTRIFLVGLGARRDFSLEVARQTTGTAVKTALDCGVSELTTLVHGLDLPGLTPDACAQATVEGAILGGYRHKDFKSDDSDVSNCLEALTVMNSQHASASAVKAGSETGRIVAEGAILARDLSNAPGNALPPRVLADTARKMAKVTGITCNILDKKEIEKLKMGALLAVSQGSRE</sequence>
<dbReference type="AlphaFoldDB" id="A0A382AGV7"/>
<keyword evidence="4" id="KW-0378">Hydrolase</keyword>
<dbReference type="Pfam" id="PF00883">
    <property type="entry name" value="Peptidase_M17"/>
    <property type="match status" value="1"/>
</dbReference>
<evidence type="ECO:0000256" key="1">
    <source>
        <dbReference type="ARBA" id="ARBA00009528"/>
    </source>
</evidence>
<dbReference type="SUPFAM" id="SSF52949">
    <property type="entry name" value="Macro domain-like"/>
    <property type="match status" value="1"/>
</dbReference>
<feature type="domain" description="Cytosol aminopeptidase" evidence="5">
    <location>
        <begin position="187"/>
        <end position="243"/>
    </location>
</feature>
<organism evidence="7">
    <name type="scientific">marine metagenome</name>
    <dbReference type="NCBI Taxonomy" id="408172"/>
    <lineage>
        <taxon>unclassified sequences</taxon>
        <taxon>metagenomes</taxon>
        <taxon>ecological metagenomes</taxon>
    </lineage>
</organism>
<evidence type="ECO:0008006" key="8">
    <source>
        <dbReference type="Google" id="ProtNLM"/>
    </source>
</evidence>
<evidence type="ECO:0000313" key="7">
    <source>
        <dbReference type="EMBL" id="SVB00511.1"/>
    </source>
</evidence>
<protein>
    <recommendedName>
        <fullName evidence="8">Peptidase M17 leucyl aminopeptidase N-terminal domain-containing protein</fullName>
    </recommendedName>
</protein>
<accession>A0A382AGV7</accession>
<dbReference type="Gene3D" id="3.40.220.10">
    <property type="entry name" value="Leucine Aminopeptidase, subunit E, domain 1"/>
    <property type="match status" value="1"/>
</dbReference>
<dbReference type="Gene3D" id="3.40.630.10">
    <property type="entry name" value="Zn peptidases"/>
    <property type="match status" value="1"/>
</dbReference>
<dbReference type="PANTHER" id="PTHR11963:SF23">
    <property type="entry name" value="CYTOSOL AMINOPEPTIDASE"/>
    <property type="match status" value="1"/>
</dbReference>
<dbReference type="EMBL" id="UINC01025262">
    <property type="protein sequence ID" value="SVB00511.1"/>
    <property type="molecule type" value="Genomic_DNA"/>
</dbReference>
<proteinExistence type="inferred from homology"/>
<dbReference type="InterPro" id="IPR000819">
    <property type="entry name" value="Peptidase_M17_C"/>
</dbReference>
<dbReference type="InterPro" id="IPR011356">
    <property type="entry name" value="Leucine_aapep/pepB"/>
</dbReference>